<protein>
    <recommendedName>
        <fullName evidence="3">Adenylate/guanylate cyclase domain-containing protein</fullName>
    </recommendedName>
</protein>
<evidence type="ECO:0000313" key="1">
    <source>
        <dbReference type="EMBL" id="GGI21104.1"/>
    </source>
</evidence>
<reference evidence="1" key="2">
    <citation type="submission" date="2022-12" db="EMBL/GenBank/DDBJ databases">
        <authorList>
            <person name="Sun Q."/>
            <person name="Zhou Y."/>
        </authorList>
    </citation>
    <scope>NUCLEOTIDE SEQUENCE</scope>
    <source>
        <strain evidence="1">CGMCC 1.15034</strain>
    </source>
</reference>
<gene>
    <name evidence="1" type="ORF">GCM10010987_12650</name>
</gene>
<proteinExistence type="predicted"/>
<name>A0AA87W0P4_9BRAD</name>
<evidence type="ECO:0008006" key="3">
    <source>
        <dbReference type="Google" id="ProtNLM"/>
    </source>
</evidence>
<evidence type="ECO:0000313" key="2">
    <source>
        <dbReference type="Proteomes" id="UP000625079"/>
    </source>
</evidence>
<accession>A0AA87W0P4</accession>
<dbReference type="AlphaFoldDB" id="A0AA87W0P4"/>
<organism evidence="1 2">
    <name type="scientific">Bradyrhizobium guangdongense</name>
    <dbReference type="NCBI Taxonomy" id="1325090"/>
    <lineage>
        <taxon>Bacteria</taxon>
        <taxon>Pseudomonadati</taxon>
        <taxon>Pseudomonadota</taxon>
        <taxon>Alphaproteobacteria</taxon>
        <taxon>Hyphomicrobiales</taxon>
        <taxon>Nitrobacteraceae</taxon>
        <taxon>Bradyrhizobium</taxon>
    </lineage>
</organism>
<comment type="caution">
    <text evidence="1">The sequence shown here is derived from an EMBL/GenBank/DDBJ whole genome shotgun (WGS) entry which is preliminary data.</text>
</comment>
<reference evidence="1" key="1">
    <citation type="journal article" date="2014" name="Int. J. Syst. Evol. Microbiol.">
        <title>Complete genome sequence of Corynebacterium casei LMG S-19264T (=DSM 44701T), isolated from a smear-ripened cheese.</title>
        <authorList>
            <consortium name="US DOE Joint Genome Institute (JGI-PGF)"/>
            <person name="Walter F."/>
            <person name="Albersmeier A."/>
            <person name="Kalinowski J."/>
            <person name="Ruckert C."/>
        </authorList>
    </citation>
    <scope>NUCLEOTIDE SEQUENCE</scope>
    <source>
        <strain evidence="1">CGMCC 1.15034</strain>
    </source>
</reference>
<dbReference type="Proteomes" id="UP000625079">
    <property type="component" value="Unassembled WGS sequence"/>
</dbReference>
<dbReference type="EMBL" id="BMHC01000002">
    <property type="protein sequence ID" value="GGI21104.1"/>
    <property type="molecule type" value="Genomic_DNA"/>
</dbReference>
<sequence length="99" mass="11034">MDRSGLQRVLNWLIEGAKTSGTSADMIAAVCEQLVDAGLPLARFGIFIRTLHPEIFGRNFIWREGQKVEMGTVDFEILQTPEFAKSPLRIAEETPVVMA</sequence>